<evidence type="ECO:0000313" key="11">
    <source>
        <dbReference type="EMBL" id="KAG0148636.1"/>
    </source>
</evidence>
<organism evidence="11 12">
    <name type="scientific">Cronartium quercuum f. sp. fusiforme G11</name>
    <dbReference type="NCBI Taxonomy" id="708437"/>
    <lineage>
        <taxon>Eukaryota</taxon>
        <taxon>Fungi</taxon>
        <taxon>Dikarya</taxon>
        <taxon>Basidiomycota</taxon>
        <taxon>Pucciniomycotina</taxon>
        <taxon>Pucciniomycetes</taxon>
        <taxon>Pucciniales</taxon>
        <taxon>Coleosporiaceae</taxon>
        <taxon>Cronartium</taxon>
    </lineage>
</organism>
<evidence type="ECO:0000256" key="7">
    <source>
        <dbReference type="ARBA" id="ARBA00022723"/>
    </source>
</evidence>
<protein>
    <recommendedName>
        <fullName evidence="10">DNA primase</fullName>
        <ecNumber evidence="10">2.7.7.-</ecNumber>
    </recommendedName>
</protein>
<dbReference type="EMBL" id="MU167235">
    <property type="protein sequence ID" value="KAG0148636.1"/>
    <property type="molecule type" value="Genomic_DNA"/>
</dbReference>
<dbReference type="SUPFAM" id="SSF56747">
    <property type="entry name" value="Prim-pol domain"/>
    <property type="match status" value="1"/>
</dbReference>
<comment type="similarity">
    <text evidence="1 10">Belongs to the eukaryotic-type primase small subunit family.</text>
</comment>
<keyword evidence="5" id="KW-0548">Nucleotidyltransferase</keyword>
<evidence type="ECO:0000313" key="12">
    <source>
        <dbReference type="Proteomes" id="UP000886653"/>
    </source>
</evidence>
<dbReference type="FunFam" id="3.90.920.10:FF:000003">
    <property type="entry name" value="DNA primase"/>
    <property type="match status" value="1"/>
</dbReference>
<keyword evidence="12" id="KW-1185">Reference proteome</keyword>
<sequence length="416" mass="48592">MSNFYRRLFPWKQLFLWLNQDHVPTYAFTHREFAVTLRNDAYLRYNSYANHTELQKDIIRLNPTRFEIGPAYTAQPKDRKLVQKEAFKPILRELVFDIDLTDYDDIRTCCSETRICRKCWKFISIAVEVIEVALRNDFGFKHLLWVYSGRRGIHCWVSDQEALRLSDEQRKAIVNYLDIMRGGGARQGLKVDLRLPLHPSIHRSFTILKVHFIEIALEDQDVFKDPEKWKLLLQIYSELELPRHSIEQTATKSSVEKWNLITKAQPPPPKADPNTKISTKIPIGQQKKINRISETNHNVILHYTYPRIDLEVSKHMNHLLKSPFCVHPGTGKVCVPIDPKRIHEFDPDAVPDVRDLLRELDKVDRATGVADPGTSAQPSWEKTSLKPFVEIYEKHINNVLKEKLQSKKPQAHSMEF</sequence>
<dbReference type="CDD" id="cd04860">
    <property type="entry name" value="AE_Prim_S"/>
    <property type="match status" value="1"/>
</dbReference>
<evidence type="ECO:0000256" key="5">
    <source>
        <dbReference type="ARBA" id="ARBA00022695"/>
    </source>
</evidence>
<dbReference type="InterPro" id="IPR002755">
    <property type="entry name" value="DNA_primase_S"/>
</dbReference>
<evidence type="ECO:0000256" key="8">
    <source>
        <dbReference type="ARBA" id="ARBA00022833"/>
    </source>
</evidence>
<evidence type="ECO:0000256" key="9">
    <source>
        <dbReference type="ARBA" id="ARBA00023163"/>
    </source>
</evidence>
<accession>A0A9P6NS97</accession>
<dbReference type="InterPro" id="IPR014052">
    <property type="entry name" value="DNA_primase_ssu_euk/arc"/>
</dbReference>
<keyword evidence="8" id="KW-0862">Zinc</keyword>
<dbReference type="GO" id="GO:0006269">
    <property type="term" value="P:DNA replication, synthesis of primer"/>
    <property type="evidence" value="ECO:0007669"/>
    <property type="project" value="UniProtKB-KW"/>
</dbReference>
<keyword evidence="7" id="KW-0479">Metal-binding</keyword>
<reference evidence="11" key="1">
    <citation type="submission" date="2013-11" db="EMBL/GenBank/DDBJ databases">
        <title>Genome sequence of the fusiform rust pathogen reveals effectors for host alternation and coevolution with pine.</title>
        <authorList>
            <consortium name="DOE Joint Genome Institute"/>
            <person name="Smith K."/>
            <person name="Pendleton A."/>
            <person name="Kubisiak T."/>
            <person name="Anderson C."/>
            <person name="Salamov A."/>
            <person name="Aerts A."/>
            <person name="Riley R."/>
            <person name="Clum A."/>
            <person name="Lindquist E."/>
            <person name="Ence D."/>
            <person name="Campbell M."/>
            <person name="Kronenberg Z."/>
            <person name="Feau N."/>
            <person name="Dhillon B."/>
            <person name="Hamelin R."/>
            <person name="Burleigh J."/>
            <person name="Smith J."/>
            <person name="Yandell M."/>
            <person name="Nelson C."/>
            <person name="Grigoriev I."/>
            <person name="Davis J."/>
        </authorList>
    </citation>
    <scope>NUCLEOTIDE SEQUENCE</scope>
    <source>
        <strain evidence="11">G11</strain>
    </source>
</reference>
<keyword evidence="2 10" id="KW-0240">DNA-directed RNA polymerase</keyword>
<dbReference type="PANTHER" id="PTHR10536">
    <property type="entry name" value="DNA PRIMASE SMALL SUBUNIT"/>
    <property type="match status" value="1"/>
</dbReference>
<gene>
    <name evidence="11" type="ORF">CROQUDRAFT_41173</name>
</gene>
<dbReference type="GO" id="GO:0003899">
    <property type="term" value="F:DNA-directed RNA polymerase activity"/>
    <property type="evidence" value="ECO:0007669"/>
    <property type="project" value="InterPro"/>
</dbReference>
<evidence type="ECO:0000256" key="3">
    <source>
        <dbReference type="ARBA" id="ARBA00022515"/>
    </source>
</evidence>
<keyword evidence="3 10" id="KW-0639">Primosome</keyword>
<dbReference type="Gene3D" id="3.90.920.10">
    <property type="entry name" value="DNA primase, PRIM domain"/>
    <property type="match status" value="1"/>
</dbReference>
<evidence type="ECO:0000256" key="1">
    <source>
        <dbReference type="ARBA" id="ARBA00009762"/>
    </source>
</evidence>
<keyword evidence="6 10" id="KW-0235">DNA replication</keyword>
<dbReference type="AlphaFoldDB" id="A0A9P6NS97"/>
<dbReference type="GO" id="GO:0005658">
    <property type="term" value="C:alpha DNA polymerase:primase complex"/>
    <property type="evidence" value="ECO:0007669"/>
    <property type="project" value="UniProtKB-ARBA"/>
</dbReference>
<proteinExistence type="inferred from homology"/>
<dbReference type="GO" id="GO:0046872">
    <property type="term" value="F:metal ion binding"/>
    <property type="evidence" value="ECO:0007669"/>
    <property type="project" value="UniProtKB-KW"/>
</dbReference>
<evidence type="ECO:0000256" key="2">
    <source>
        <dbReference type="ARBA" id="ARBA00022478"/>
    </source>
</evidence>
<name>A0A9P6NS97_9BASI</name>
<dbReference type="OrthoDB" id="19606at2759"/>
<evidence type="ECO:0000256" key="4">
    <source>
        <dbReference type="ARBA" id="ARBA00022679"/>
    </source>
</evidence>
<comment type="caution">
    <text evidence="11">The sequence shown here is derived from an EMBL/GenBank/DDBJ whole genome shotgun (WGS) entry which is preliminary data.</text>
</comment>
<dbReference type="NCBIfam" id="TIGR00335">
    <property type="entry name" value="primase_sml"/>
    <property type="match status" value="1"/>
</dbReference>
<evidence type="ECO:0000256" key="6">
    <source>
        <dbReference type="ARBA" id="ARBA00022705"/>
    </source>
</evidence>
<dbReference type="Pfam" id="PF01896">
    <property type="entry name" value="DNA_primase_S"/>
    <property type="match status" value="1"/>
</dbReference>
<dbReference type="EC" id="2.7.7.-" evidence="10"/>
<evidence type="ECO:0000256" key="10">
    <source>
        <dbReference type="RuleBase" id="RU003514"/>
    </source>
</evidence>
<keyword evidence="4 10" id="KW-0808">Transferase</keyword>
<dbReference type="Proteomes" id="UP000886653">
    <property type="component" value="Unassembled WGS sequence"/>
</dbReference>
<keyword evidence="9" id="KW-0804">Transcription</keyword>